<dbReference type="Proteomes" id="UP001154078">
    <property type="component" value="Chromosome 8"/>
</dbReference>
<dbReference type="PROSITE" id="PS00135">
    <property type="entry name" value="TRYPSIN_SER"/>
    <property type="match status" value="1"/>
</dbReference>
<dbReference type="AlphaFoldDB" id="A0A9P0BFP5"/>
<evidence type="ECO:0000259" key="7">
    <source>
        <dbReference type="PROSITE" id="PS50240"/>
    </source>
</evidence>
<dbReference type="PROSITE" id="PS00134">
    <property type="entry name" value="TRYPSIN_HIS"/>
    <property type="match status" value="1"/>
</dbReference>
<dbReference type="InterPro" id="IPR001314">
    <property type="entry name" value="Peptidase_S1A"/>
</dbReference>
<organism evidence="9 10">
    <name type="scientific">Brassicogethes aeneus</name>
    <name type="common">Rape pollen beetle</name>
    <name type="synonym">Meligethes aeneus</name>
    <dbReference type="NCBI Taxonomy" id="1431903"/>
    <lineage>
        <taxon>Eukaryota</taxon>
        <taxon>Metazoa</taxon>
        <taxon>Ecdysozoa</taxon>
        <taxon>Arthropoda</taxon>
        <taxon>Hexapoda</taxon>
        <taxon>Insecta</taxon>
        <taxon>Pterygota</taxon>
        <taxon>Neoptera</taxon>
        <taxon>Endopterygota</taxon>
        <taxon>Coleoptera</taxon>
        <taxon>Polyphaga</taxon>
        <taxon>Cucujiformia</taxon>
        <taxon>Nitidulidae</taxon>
        <taxon>Meligethinae</taxon>
        <taxon>Brassicogethes</taxon>
    </lineage>
</organism>
<dbReference type="InterPro" id="IPR001254">
    <property type="entry name" value="Trypsin_dom"/>
</dbReference>
<dbReference type="OrthoDB" id="6339452at2759"/>
<evidence type="ECO:0000256" key="6">
    <source>
        <dbReference type="SAM" id="MobiDB-lite"/>
    </source>
</evidence>
<name>A0A9P0BFP5_BRAAE</name>
<dbReference type="Pfam" id="PF00089">
    <property type="entry name" value="Trypsin"/>
    <property type="match status" value="2"/>
</dbReference>
<feature type="region of interest" description="Disordered" evidence="6">
    <location>
        <begin position="104"/>
        <end position="134"/>
    </location>
</feature>
<feature type="domain" description="Clip" evidence="8">
    <location>
        <begin position="48"/>
        <end position="94"/>
    </location>
</feature>
<dbReference type="PROSITE" id="PS51888">
    <property type="entry name" value="CLIP"/>
    <property type="match status" value="1"/>
</dbReference>
<dbReference type="GO" id="GO:0006508">
    <property type="term" value="P:proteolysis"/>
    <property type="evidence" value="ECO:0007669"/>
    <property type="project" value="UniProtKB-KW"/>
</dbReference>
<protein>
    <submittedName>
        <fullName evidence="9">Uncharacterized protein</fullName>
    </submittedName>
</protein>
<dbReference type="SUPFAM" id="SSF50494">
    <property type="entry name" value="Trypsin-like serine proteases"/>
    <property type="match status" value="2"/>
</dbReference>
<evidence type="ECO:0000313" key="9">
    <source>
        <dbReference type="EMBL" id="CAH0562168.1"/>
    </source>
</evidence>
<dbReference type="SMART" id="SM00020">
    <property type="entry name" value="Tryp_SPc"/>
    <property type="match status" value="2"/>
</dbReference>
<dbReference type="Gene3D" id="2.40.10.10">
    <property type="entry name" value="Trypsin-like serine proteases"/>
    <property type="match status" value="3"/>
</dbReference>
<dbReference type="PANTHER" id="PTHR24252">
    <property type="entry name" value="ACROSIN-RELATED"/>
    <property type="match status" value="1"/>
</dbReference>
<evidence type="ECO:0000256" key="2">
    <source>
        <dbReference type="ARBA" id="ARBA00023157"/>
    </source>
</evidence>
<keyword evidence="1" id="KW-0732">Signal</keyword>
<dbReference type="GO" id="GO:0004252">
    <property type="term" value="F:serine-type endopeptidase activity"/>
    <property type="evidence" value="ECO:0007669"/>
    <property type="project" value="InterPro"/>
</dbReference>
<keyword evidence="2" id="KW-1015">Disulfide bond</keyword>
<keyword evidence="5" id="KW-0645">Protease</keyword>
<comment type="similarity">
    <text evidence="4">Belongs to the peptidase S1 family. CLIP subfamily.</text>
</comment>
<keyword evidence="10" id="KW-1185">Reference proteome</keyword>
<dbReference type="PROSITE" id="PS50240">
    <property type="entry name" value="TRYPSIN_DOM"/>
    <property type="match status" value="2"/>
</dbReference>
<evidence type="ECO:0000256" key="1">
    <source>
        <dbReference type="ARBA" id="ARBA00022729"/>
    </source>
</evidence>
<dbReference type="InterPro" id="IPR022700">
    <property type="entry name" value="CLIP"/>
</dbReference>
<dbReference type="PANTHER" id="PTHR24252:SF7">
    <property type="entry name" value="HYALIN"/>
    <property type="match status" value="1"/>
</dbReference>
<sequence length="719" mass="80281">MFLTRAVNPQISSKRHGRLRKIMFYYKVLYVFSLIAPLQLAYAQVGNPCKIKFSGYSGICKISTDCPKVEEQAKRGISPTICGWYELTTPIVCCEDSNSFSSQPNSLDPISFPEQPTRPVNKKPGGNKRKSEEKCQEYSQSITSTVQAIPLLTETEPININIAKCDYNSVALIVGGKPAGIGEFPFMAAIGFEGDNKILWNCGGTLISDKFVLTAAHCTFSRDYGDPKVVRLGDLDLTRTDEGSDHVDYDISRIISHPKYVPNVNYYDIGLLELNRKVKITQFIRPACLHSKRRIDERIAVATGYGATDYTAENANKLMKVSLNIYDNNLCARAFNTEKKLPRGITENMLCAGELEGNKDTCQGDSGGPLLVTQKDNQCKFFVVGITSFGRLCVLVQKIAYGQVGENCLIHLSGGIHGTCKYAADCPKAVEQAKHGIRPHNCGFDDLTPIICCEDDDSFFSKPRSLNEPEKRICEEKCHEYSKSVTKTIKGLSLLPNAENSNIEGSKCDFNKIPFIIGGEPAEEGEFPFIAALGYKIEDKIEWLCGGSLISEKFILTVAHCIYSSNGIPKLARLGYTNLKNPNPNIHHAEIKILRTIEHQKYDPKFNYNDIALLELETPIEFSKYIRPACLQPIREFNESLATAIGYGINNFFEETKSDDLLKVGLHVYNNSVCDNVFKSDKHVPNGLTSFGKYCGFNKPAIYTRVSEYLDWIEDIIWK</sequence>
<evidence type="ECO:0000256" key="5">
    <source>
        <dbReference type="RuleBase" id="RU363034"/>
    </source>
</evidence>
<evidence type="ECO:0000313" key="10">
    <source>
        <dbReference type="Proteomes" id="UP001154078"/>
    </source>
</evidence>
<reference evidence="9" key="1">
    <citation type="submission" date="2021-12" db="EMBL/GenBank/DDBJ databases">
        <authorList>
            <person name="King R."/>
        </authorList>
    </citation>
    <scope>NUCLEOTIDE SEQUENCE</scope>
</reference>
<evidence type="ECO:0000259" key="8">
    <source>
        <dbReference type="PROSITE" id="PS51888"/>
    </source>
</evidence>
<dbReference type="EMBL" id="OV121139">
    <property type="protein sequence ID" value="CAH0562168.1"/>
    <property type="molecule type" value="Genomic_DNA"/>
</dbReference>
<dbReference type="InterPro" id="IPR033116">
    <property type="entry name" value="TRYPSIN_SER"/>
</dbReference>
<keyword evidence="5" id="KW-0720">Serine protease</keyword>
<dbReference type="InterPro" id="IPR009003">
    <property type="entry name" value="Peptidase_S1_PA"/>
</dbReference>
<evidence type="ECO:0000256" key="3">
    <source>
        <dbReference type="ARBA" id="ARBA00023180"/>
    </source>
</evidence>
<gene>
    <name evidence="9" type="ORF">MELIAE_LOCUS11366</name>
</gene>
<dbReference type="CDD" id="cd00190">
    <property type="entry name" value="Tryp_SPc"/>
    <property type="match status" value="2"/>
</dbReference>
<accession>A0A9P0BFP5</accession>
<feature type="domain" description="Peptidase S1" evidence="7">
    <location>
        <begin position="516"/>
        <end position="718"/>
    </location>
</feature>
<keyword evidence="3" id="KW-0325">Glycoprotein</keyword>
<evidence type="ECO:0000256" key="4">
    <source>
        <dbReference type="ARBA" id="ARBA00024195"/>
    </source>
</evidence>
<feature type="domain" description="Peptidase S1" evidence="7">
    <location>
        <begin position="173"/>
        <end position="421"/>
    </location>
</feature>
<dbReference type="FunFam" id="2.40.10.10:FF:000028">
    <property type="entry name" value="Serine protease easter"/>
    <property type="match status" value="2"/>
</dbReference>
<keyword evidence="5" id="KW-0378">Hydrolase</keyword>
<dbReference type="PRINTS" id="PR00722">
    <property type="entry name" value="CHYMOTRYPSIN"/>
</dbReference>
<proteinExistence type="inferred from homology"/>
<dbReference type="InterPro" id="IPR018114">
    <property type="entry name" value="TRYPSIN_HIS"/>
</dbReference>
<dbReference type="InterPro" id="IPR043504">
    <property type="entry name" value="Peptidase_S1_PA_chymotrypsin"/>
</dbReference>